<keyword evidence="2" id="KW-1185">Reference proteome</keyword>
<gene>
    <name evidence="1" type="ORF">RFULGI_LOCUS11563</name>
</gene>
<dbReference type="Proteomes" id="UP000789396">
    <property type="component" value="Unassembled WGS sequence"/>
</dbReference>
<name>A0A9N9I5F6_9GLOM</name>
<evidence type="ECO:0000313" key="2">
    <source>
        <dbReference type="Proteomes" id="UP000789396"/>
    </source>
</evidence>
<sequence length="214" mass="24611">MNTSPILSTEDYFAENFFSEFININNEPLISNEALYLTEIIEPKLRPIDLTEIIELEPESIEEMEDQGVDKDISYPIALEMVFTNWNELDGLIPEMCNEIKMLASSGVHAEAIIEVLQKKNSGKYIHAHNVYNVIQMSHDHDNTVTLCFTHCAFNAGVQSTQRFESYNAIIKKQANGLSSLLELVYNVERLLDKESYFVRFNEIIDQLPINREE</sequence>
<evidence type="ECO:0000313" key="1">
    <source>
        <dbReference type="EMBL" id="CAG8722541.1"/>
    </source>
</evidence>
<dbReference type="AlphaFoldDB" id="A0A9N9I5F6"/>
<comment type="caution">
    <text evidence="1">The sequence shown here is derived from an EMBL/GenBank/DDBJ whole genome shotgun (WGS) entry which is preliminary data.</text>
</comment>
<organism evidence="1 2">
    <name type="scientific">Racocetra fulgida</name>
    <dbReference type="NCBI Taxonomy" id="60492"/>
    <lineage>
        <taxon>Eukaryota</taxon>
        <taxon>Fungi</taxon>
        <taxon>Fungi incertae sedis</taxon>
        <taxon>Mucoromycota</taxon>
        <taxon>Glomeromycotina</taxon>
        <taxon>Glomeromycetes</taxon>
        <taxon>Diversisporales</taxon>
        <taxon>Gigasporaceae</taxon>
        <taxon>Racocetra</taxon>
    </lineage>
</organism>
<proteinExistence type="predicted"/>
<dbReference type="EMBL" id="CAJVPZ010025480">
    <property type="protein sequence ID" value="CAG8722541.1"/>
    <property type="molecule type" value="Genomic_DNA"/>
</dbReference>
<feature type="non-terminal residue" evidence="1">
    <location>
        <position position="214"/>
    </location>
</feature>
<reference evidence="1" key="1">
    <citation type="submission" date="2021-06" db="EMBL/GenBank/DDBJ databases">
        <authorList>
            <person name="Kallberg Y."/>
            <person name="Tangrot J."/>
            <person name="Rosling A."/>
        </authorList>
    </citation>
    <scope>NUCLEOTIDE SEQUENCE</scope>
    <source>
        <strain evidence="1">IN212</strain>
    </source>
</reference>
<dbReference type="OrthoDB" id="2446246at2759"/>
<protein>
    <submittedName>
        <fullName evidence="1">11565_t:CDS:1</fullName>
    </submittedName>
</protein>
<accession>A0A9N9I5F6</accession>